<name>A0ACC0J997_CHOFU</name>
<dbReference type="Proteomes" id="UP001064048">
    <property type="component" value="Chromosome 13"/>
</dbReference>
<dbReference type="EMBL" id="CM046113">
    <property type="protein sequence ID" value="KAI8420584.1"/>
    <property type="molecule type" value="Genomic_DNA"/>
</dbReference>
<keyword evidence="2" id="KW-1185">Reference proteome</keyword>
<comment type="caution">
    <text evidence="1">The sequence shown here is derived from an EMBL/GenBank/DDBJ whole genome shotgun (WGS) entry which is preliminary data.</text>
</comment>
<proteinExistence type="predicted"/>
<gene>
    <name evidence="1" type="ORF">MSG28_007832</name>
</gene>
<evidence type="ECO:0000313" key="1">
    <source>
        <dbReference type="EMBL" id="KAI8420584.1"/>
    </source>
</evidence>
<protein>
    <submittedName>
        <fullName evidence="1">Uncharacterized protein</fullName>
    </submittedName>
</protein>
<reference evidence="1 2" key="1">
    <citation type="journal article" date="2022" name="Genome Biol. Evol.">
        <title>The Spruce Budworm Genome: Reconstructing the Evolutionary History of Antifreeze Proteins.</title>
        <authorList>
            <person name="Beliveau C."/>
            <person name="Gagne P."/>
            <person name="Picq S."/>
            <person name="Vernygora O."/>
            <person name="Keeling C.I."/>
            <person name="Pinkney K."/>
            <person name="Doucet D."/>
            <person name="Wen F."/>
            <person name="Johnston J.S."/>
            <person name="Maaroufi H."/>
            <person name="Boyle B."/>
            <person name="Laroche J."/>
            <person name="Dewar K."/>
            <person name="Juretic N."/>
            <person name="Blackburn G."/>
            <person name="Nisole A."/>
            <person name="Brunet B."/>
            <person name="Brandao M."/>
            <person name="Lumley L."/>
            <person name="Duan J."/>
            <person name="Quan G."/>
            <person name="Lucarotti C.J."/>
            <person name="Roe A.D."/>
            <person name="Sperling F.A.H."/>
            <person name="Levesque R.C."/>
            <person name="Cusson M."/>
        </authorList>
    </citation>
    <scope>NUCLEOTIDE SEQUENCE [LARGE SCALE GENOMIC DNA]</scope>
    <source>
        <strain evidence="1">Glfc:IPQL:Cfum</strain>
    </source>
</reference>
<evidence type="ECO:0000313" key="2">
    <source>
        <dbReference type="Proteomes" id="UP001064048"/>
    </source>
</evidence>
<organism evidence="1 2">
    <name type="scientific">Choristoneura fumiferana</name>
    <name type="common">Spruce budworm moth</name>
    <name type="synonym">Archips fumiferana</name>
    <dbReference type="NCBI Taxonomy" id="7141"/>
    <lineage>
        <taxon>Eukaryota</taxon>
        <taxon>Metazoa</taxon>
        <taxon>Ecdysozoa</taxon>
        <taxon>Arthropoda</taxon>
        <taxon>Hexapoda</taxon>
        <taxon>Insecta</taxon>
        <taxon>Pterygota</taxon>
        <taxon>Neoptera</taxon>
        <taxon>Endopterygota</taxon>
        <taxon>Lepidoptera</taxon>
        <taxon>Glossata</taxon>
        <taxon>Ditrysia</taxon>
        <taxon>Tortricoidea</taxon>
        <taxon>Tortricidae</taxon>
        <taxon>Tortricinae</taxon>
        <taxon>Choristoneura</taxon>
    </lineage>
</organism>
<accession>A0ACC0J997</accession>
<sequence>MMRLVTKRLRADTAILMLTLTTQQSARKGPHDTNFELLSAAVHKMQIISTRRGSVPHSVNYRRRCCSGCAGASTLTTTCTCDARRRRRRRRRTGTEPRYKNN</sequence>